<comment type="caution">
    <text evidence="3">The sequence shown here is derived from an EMBL/GenBank/DDBJ whole genome shotgun (WGS) entry which is preliminary data.</text>
</comment>
<name>A0ABW3Y845_9ACTN</name>
<evidence type="ECO:0000313" key="3">
    <source>
        <dbReference type="EMBL" id="MFD1320404.1"/>
    </source>
</evidence>
<dbReference type="EMBL" id="JBHTMP010000005">
    <property type="protein sequence ID" value="MFD1320404.1"/>
    <property type="molecule type" value="Genomic_DNA"/>
</dbReference>
<dbReference type="SUPFAM" id="SSF47413">
    <property type="entry name" value="lambda repressor-like DNA-binding domains"/>
    <property type="match status" value="1"/>
</dbReference>
<accession>A0ABW3Y845</accession>
<organism evidence="3 4">
    <name type="scientific">Micromonospora sonneratiae</name>
    <dbReference type="NCBI Taxonomy" id="1184706"/>
    <lineage>
        <taxon>Bacteria</taxon>
        <taxon>Bacillati</taxon>
        <taxon>Actinomycetota</taxon>
        <taxon>Actinomycetes</taxon>
        <taxon>Micromonosporales</taxon>
        <taxon>Micromonosporaceae</taxon>
        <taxon>Micromonospora</taxon>
    </lineage>
</organism>
<gene>
    <name evidence="3" type="ORF">ACFQ4H_04780</name>
</gene>
<feature type="region of interest" description="Disordered" evidence="1">
    <location>
        <begin position="1"/>
        <end position="26"/>
    </location>
</feature>
<dbReference type="Proteomes" id="UP001597260">
    <property type="component" value="Unassembled WGS sequence"/>
</dbReference>
<dbReference type="InterPro" id="IPR010982">
    <property type="entry name" value="Lambda_DNA-bd_dom_sf"/>
</dbReference>
<dbReference type="PROSITE" id="PS50943">
    <property type="entry name" value="HTH_CROC1"/>
    <property type="match status" value="1"/>
</dbReference>
<sequence>MAFERRRAGRQAADPSPTEPAQQTPLAALAGELRKLRERSGMSLRELERSTFASDSALSRYFSGRGLPPWRVVEALCAQAGVDPERLRPGWERAQEAKVGTKTKSRDRMAQDAHHFLVRSFSAIQMEANAAVNLAKVGGGAALTALLTIQAACNAAIRDLRAASDAATPPR</sequence>
<reference evidence="4" key="1">
    <citation type="journal article" date="2019" name="Int. J. Syst. Evol. Microbiol.">
        <title>The Global Catalogue of Microorganisms (GCM) 10K type strain sequencing project: providing services to taxonomists for standard genome sequencing and annotation.</title>
        <authorList>
            <consortium name="The Broad Institute Genomics Platform"/>
            <consortium name="The Broad Institute Genome Sequencing Center for Infectious Disease"/>
            <person name="Wu L."/>
            <person name="Ma J."/>
        </authorList>
    </citation>
    <scope>NUCLEOTIDE SEQUENCE [LARGE SCALE GENOMIC DNA]</scope>
    <source>
        <strain evidence="4">JCM 31037</strain>
    </source>
</reference>
<dbReference type="Pfam" id="PF13560">
    <property type="entry name" value="HTH_31"/>
    <property type="match status" value="1"/>
</dbReference>
<dbReference type="Gene3D" id="1.20.5.1930">
    <property type="match status" value="1"/>
</dbReference>
<evidence type="ECO:0000313" key="4">
    <source>
        <dbReference type="Proteomes" id="UP001597260"/>
    </source>
</evidence>
<proteinExistence type="predicted"/>
<dbReference type="InterPro" id="IPR001387">
    <property type="entry name" value="Cro/C1-type_HTH"/>
</dbReference>
<evidence type="ECO:0000256" key="1">
    <source>
        <dbReference type="SAM" id="MobiDB-lite"/>
    </source>
</evidence>
<dbReference type="SMART" id="SM00530">
    <property type="entry name" value="HTH_XRE"/>
    <property type="match status" value="1"/>
</dbReference>
<evidence type="ECO:0000259" key="2">
    <source>
        <dbReference type="PROSITE" id="PS50943"/>
    </source>
</evidence>
<feature type="domain" description="HTH cro/C1-type" evidence="2">
    <location>
        <begin position="33"/>
        <end position="87"/>
    </location>
</feature>
<dbReference type="CDD" id="cd00093">
    <property type="entry name" value="HTH_XRE"/>
    <property type="match status" value="1"/>
</dbReference>
<keyword evidence="4" id="KW-1185">Reference proteome</keyword>
<protein>
    <submittedName>
        <fullName evidence="3">Helix-turn-helix domain-containing protein</fullName>
    </submittedName>
</protein>
<dbReference type="RefSeq" id="WP_377567366.1">
    <property type="nucleotide sequence ID" value="NZ_JBHTMP010000005.1"/>
</dbReference>
<dbReference type="Gene3D" id="1.10.260.40">
    <property type="entry name" value="lambda repressor-like DNA-binding domains"/>
    <property type="match status" value="1"/>
</dbReference>